<accession>A0A5J4U3L1</accession>
<feature type="compositionally biased region" description="Pro residues" evidence="1">
    <location>
        <begin position="1"/>
        <end position="11"/>
    </location>
</feature>
<reference evidence="2 3" key="1">
    <citation type="submission" date="2019-03" db="EMBL/GenBank/DDBJ databases">
        <title>Single cell metagenomics reveals metabolic interactions within the superorganism composed of flagellate Streblomastix strix and complex community of Bacteroidetes bacteria on its surface.</title>
        <authorList>
            <person name="Treitli S.C."/>
            <person name="Kolisko M."/>
            <person name="Husnik F."/>
            <person name="Keeling P."/>
            <person name="Hampl V."/>
        </authorList>
    </citation>
    <scope>NUCLEOTIDE SEQUENCE [LARGE SCALE GENOMIC DNA]</scope>
    <source>
        <strain evidence="2">ST1C</strain>
    </source>
</reference>
<feature type="region of interest" description="Disordered" evidence="1">
    <location>
        <begin position="1"/>
        <end position="20"/>
    </location>
</feature>
<sequence>MQNPQAAPPSTGPKQTIENDMDAVKLPRTTIDKIVTDCFQGNKPPSEIRLSEYIPRLETRLFRFNLARRAEIKRLEQLELQNQKDEAAKLSQSSTQVQPQPTLQVPSTAQEIPTTTPEAPSTTSTTSIIPTSSTASENPTSSPAPIKTENQVTNSTNPVINQNTPIQPITEGISSLSVATPVSTTSENSNSLTVPIQPVNSLLLPPAGNQPPYSVTPVHPVSATQSTSESMQQTQPQQIPEQNEFNNLFIDDIDEDDQVDQDLLRLMTNEEYLRTGALCDVLSEIVKDKIIPAKQALKEGLMTIMNKLIFRNPMSPLINRSHMRVLRALSHYGEFDDISQLVKGDGTEMIQKDGIFELTLKMLKPLTREIGIKLI</sequence>
<comment type="caution">
    <text evidence="2">The sequence shown here is derived from an EMBL/GenBank/DDBJ whole genome shotgun (WGS) entry which is preliminary data.</text>
</comment>
<evidence type="ECO:0000256" key="1">
    <source>
        <dbReference type="SAM" id="MobiDB-lite"/>
    </source>
</evidence>
<feature type="compositionally biased region" description="Low complexity" evidence="1">
    <location>
        <begin position="90"/>
        <end position="137"/>
    </location>
</feature>
<protein>
    <submittedName>
        <fullName evidence="2">Uncharacterized protein</fullName>
    </submittedName>
</protein>
<name>A0A5J4U3L1_9EUKA</name>
<organism evidence="2 3">
    <name type="scientific">Streblomastix strix</name>
    <dbReference type="NCBI Taxonomy" id="222440"/>
    <lineage>
        <taxon>Eukaryota</taxon>
        <taxon>Metamonada</taxon>
        <taxon>Preaxostyla</taxon>
        <taxon>Oxymonadida</taxon>
        <taxon>Streblomastigidae</taxon>
        <taxon>Streblomastix</taxon>
    </lineage>
</organism>
<dbReference type="EMBL" id="SNRW01021156">
    <property type="protein sequence ID" value="KAA6364843.1"/>
    <property type="molecule type" value="Genomic_DNA"/>
</dbReference>
<evidence type="ECO:0000313" key="2">
    <source>
        <dbReference type="EMBL" id="KAA6364843.1"/>
    </source>
</evidence>
<proteinExistence type="predicted"/>
<dbReference type="Proteomes" id="UP000324800">
    <property type="component" value="Unassembled WGS sequence"/>
</dbReference>
<evidence type="ECO:0000313" key="3">
    <source>
        <dbReference type="Proteomes" id="UP000324800"/>
    </source>
</evidence>
<dbReference type="AlphaFoldDB" id="A0A5J4U3L1"/>
<feature type="compositionally biased region" description="Polar residues" evidence="1">
    <location>
        <begin position="138"/>
        <end position="160"/>
    </location>
</feature>
<feature type="region of interest" description="Disordered" evidence="1">
    <location>
        <begin position="86"/>
        <end position="160"/>
    </location>
</feature>
<gene>
    <name evidence="2" type="ORF">EZS28_039630</name>
</gene>